<keyword evidence="8" id="KW-0539">Nucleus</keyword>
<dbReference type="GO" id="GO:0042800">
    <property type="term" value="F:histone H3K4 methyltransferase activity"/>
    <property type="evidence" value="ECO:0007669"/>
    <property type="project" value="TreeGrafter"/>
</dbReference>
<dbReference type="GO" id="GO:0044666">
    <property type="term" value="C:MLL3/4 complex"/>
    <property type="evidence" value="ECO:0007669"/>
    <property type="project" value="TreeGrafter"/>
</dbReference>
<keyword evidence="2" id="KW-0479">Metal-binding</keyword>
<dbReference type="AlphaFoldDB" id="A0A448XGX2"/>
<keyword evidence="3" id="KW-0677">Repeat</keyword>
<evidence type="ECO:0000256" key="3">
    <source>
        <dbReference type="ARBA" id="ARBA00022737"/>
    </source>
</evidence>
<feature type="domain" description="PHD-type" evidence="10">
    <location>
        <begin position="86"/>
        <end position="138"/>
    </location>
</feature>
<evidence type="ECO:0000256" key="8">
    <source>
        <dbReference type="ARBA" id="ARBA00023242"/>
    </source>
</evidence>
<evidence type="ECO:0000256" key="5">
    <source>
        <dbReference type="ARBA" id="ARBA00022833"/>
    </source>
</evidence>
<proteinExistence type="predicted"/>
<dbReference type="GO" id="GO:0045944">
    <property type="term" value="P:positive regulation of transcription by RNA polymerase II"/>
    <property type="evidence" value="ECO:0007669"/>
    <property type="project" value="TreeGrafter"/>
</dbReference>
<dbReference type="InterPro" id="IPR001965">
    <property type="entry name" value="Znf_PHD"/>
</dbReference>
<name>A0A448XGX2_9PLAT</name>
<evidence type="ECO:0000256" key="1">
    <source>
        <dbReference type="ARBA" id="ARBA00004123"/>
    </source>
</evidence>
<keyword evidence="6" id="KW-0805">Transcription regulation</keyword>
<keyword evidence="7" id="KW-0804">Transcription</keyword>
<dbReference type="PROSITE" id="PS50016">
    <property type="entry name" value="ZF_PHD_2"/>
    <property type="match status" value="1"/>
</dbReference>
<dbReference type="Gene3D" id="3.30.40.10">
    <property type="entry name" value="Zinc/RING finger domain, C3HC4 (zinc finger)"/>
    <property type="match status" value="2"/>
</dbReference>
<accession>A0A448XGX2</accession>
<keyword evidence="4 9" id="KW-0863">Zinc-finger</keyword>
<dbReference type="PANTHER" id="PTHR45888:SF6">
    <property type="entry name" value="HL01030P-RELATED"/>
    <property type="match status" value="1"/>
</dbReference>
<dbReference type="SMART" id="SM00249">
    <property type="entry name" value="PHD"/>
    <property type="match status" value="2"/>
</dbReference>
<evidence type="ECO:0000313" key="11">
    <source>
        <dbReference type="EMBL" id="VEL36247.1"/>
    </source>
</evidence>
<dbReference type="GO" id="GO:0003713">
    <property type="term" value="F:transcription coactivator activity"/>
    <property type="evidence" value="ECO:0007669"/>
    <property type="project" value="TreeGrafter"/>
</dbReference>
<evidence type="ECO:0000256" key="4">
    <source>
        <dbReference type="ARBA" id="ARBA00022771"/>
    </source>
</evidence>
<dbReference type="OrthoDB" id="308383at2759"/>
<dbReference type="SUPFAM" id="SSF57903">
    <property type="entry name" value="FYVE/PHD zinc finger"/>
    <property type="match status" value="2"/>
</dbReference>
<dbReference type="Proteomes" id="UP000784294">
    <property type="component" value="Unassembled WGS sequence"/>
</dbReference>
<comment type="subcellular location">
    <subcellularLocation>
        <location evidence="1">Nucleus</location>
    </subcellularLocation>
</comment>
<sequence length="175" mass="19990">MFKDWLLNSLTEFHIALLPKNYHLPRWAAVSTSSRFYRHPQRDRNLGNATQSRYVNHYESKQIEEKDDHPSTVVICRVDDAFVLEQDMCVACGSFGQDNALLSCAQCGQCYHPYCADVPKVTRTMVEKGWRCLDCTVCEGCGEMTDENLLLLCDGCDISYHTFCLDPPLKEVPKI</sequence>
<evidence type="ECO:0000256" key="2">
    <source>
        <dbReference type="ARBA" id="ARBA00022723"/>
    </source>
</evidence>
<evidence type="ECO:0000256" key="7">
    <source>
        <dbReference type="ARBA" id="ARBA00023163"/>
    </source>
</evidence>
<evidence type="ECO:0000259" key="10">
    <source>
        <dbReference type="PROSITE" id="PS50016"/>
    </source>
</evidence>
<dbReference type="InterPro" id="IPR013083">
    <property type="entry name" value="Znf_RING/FYVE/PHD"/>
</dbReference>
<dbReference type="InterPro" id="IPR011011">
    <property type="entry name" value="Znf_FYVE_PHD"/>
</dbReference>
<keyword evidence="12" id="KW-1185">Reference proteome</keyword>
<protein>
    <recommendedName>
        <fullName evidence="10">PHD-type domain-containing protein</fullName>
    </recommendedName>
</protein>
<evidence type="ECO:0000256" key="6">
    <source>
        <dbReference type="ARBA" id="ARBA00023015"/>
    </source>
</evidence>
<reference evidence="11" key="1">
    <citation type="submission" date="2018-11" db="EMBL/GenBank/DDBJ databases">
        <authorList>
            <consortium name="Pathogen Informatics"/>
        </authorList>
    </citation>
    <scope>NUCLEOTIDE SEQUENCE</scope>
</reference>
<evidence type="ECO:0000256" key="9">
    <source>
        <dbReference type="PROSITE-ProRule" id="PRU00146"/>
    </source>
</evidence>
<gene>
    <name evidence="11" type="ORF">PXEA_LOCUS29687</name>
</gene>
<dbReference type="InterPro" id="IPR019787">
    <property type="entry name" value="Znf_PHD-finger"/>
</dbReference>
<evidence type="ECO:0000313" key="12">
    <source>
        <dbReference type="Proteomes" id="UP000784294"/>
    </source>
</evidence>
<dbReference type="PANTHER" id="PTHR45888">
    <property type="entry name" value="HL01030P-RELATED"/>
    <property type="match status" value="1"/>
</dbReference>
<dbReference type="GO" id="GO:0008270">
    <property type="term" value="F:zinc ion binding"/>
    <property type="evidence" value="ECO:0007669"/>
    <property type="project" value="UniProtKB-KW"/>
</dbReference>
<organism evidence="11 12">
    <name type="scientific">Protopolystoma xenopodis</name>
    <dbReference type="NCBI Taxonomy" id="117903"/>
    <lineage>
        <taxon>Eukaryota</taxon>
        <taxon>Metazoa</taxon>
        <taxon>Spiralia</taxon>
        <taxon>Lophotrochozoa</taxon>
        <taxon>Platyhelminthes</taxon>
        <taxon>Monogenea</taxon>
        <taxon>Polyopisthocotylea</taxon>
        <taxon>Polystomatidea</taxon>
        <taxon>Polystomatidae</taxon>
        <taxon>Protopolystoma</taxon>
    </lineage>
</organism>
<dbReference type="EMBL" id="CAAALY010251755">
    <property type="protein sequence ID" value="VEL36247.1"/>
    <property type="molecule type" value="Genomic_DNA"/>
</dbReference>
<keyword evidence="5" id="KW-0862">Zinc</keyword>
<dbReference type="Pfam" id="PF00628">
    <property type="entry name" value="PHD"/>
    <property type="match status" value="2"/>
</dbReference>
<comment type="caution">
    <text evidence="11">The sequence shown here is derived from an EMBL/GenBank/DDBJ whole genome shotgun (WGS) entry which is preliminary data.</text>
</comment>